<evidence type="ECO:0000256" key="10">
    <source>
        <dbReference type="SAM" id="SignalP"/>
    </source>
</evidence>
<evidence type="ECO:0000256" key="8">
    <source>
        <dbReference type="ARBA" id="ARBA00023136"/>
    </source>
</evidence>
<comment type="function">
    <text evidence="1">Subunit of the oligosaccharyl transferase (OST) complex that catalyzes the initial transfer of a defined glycan (Glc(3)Man(9)GlcNAc(2) in eukaryotes) from the lipid carrier dolichol-pyrophosphate to an asparagine residue within an Asn-X-Ser/Thr consensus motif in nascent polypeptide chains, the first step in protein N-glycosylation. N-glycosylation occurs cotranslationally and the complex associates with the Sec61 complex at the channel-forming translocon complex that mediates protein translocation across the endoplasmic reticulum (ER). All subunits are required for a maximal enzyme activity.</text>
</comment>
<accession>Q755V5</accession>
<evidence type="ECO:0000256" key="2">
    <source>
        <dbReference type="ARBA" id="ARBA00004477"/>
    </source>
</evidence>
<dbReference type="OMA" id="VLFGMYS"/>
<dbReference type="Proteomes" id="UP000000591">
    <property type="component" value="Chromosome V"/>
</dbReference>
<dbReference type="PANTHER" id="PTHR12692:SF0">
    <property type="entry name" value="GH11935P"/>
    <property type="match status" value="1"/>
</dbReference>
<keyword evidence="12" id="KW-1185">Reference proteome</keyword>
<protein>
    <submittedName>
        <fullName evidence="11">AER413Cp</fullName>
    </submittedName>
</protein>
<evidence type="ECO:0000256" key="5">
    <source>
        <dbReference type="ARBA" id="ARBA00022729"/>
    </source>
</evidence>
<dbReference type="Pfam" id="PF04756">
    <property type="entry name" value="OST3_OST6"/>
    <property type="match status" value="1"/>
</dbReference>
<comment type="subcellular location">
    <subcellularLocation>
        <location evidence="2">Endoplasmic reticulum membrane</location>
        <topology evidence="2">Multi-pass membrane protein</topology>
    </subcellularLocation>
</comment>
<evidence type="ECO:0000256" key="7">
    <source>
        <dbReference type="ARBA" id="ARBA00022989"/>
    </source>
</evidence>
<feature type="transmembrane region" description="Helical" evidence="9">
    <location>
        <begin position="214"/>
        <end position="232"/>
    </location>
</feature>
<organism evidence="11 12">
    <name type="scientific">Eremothecium gossypii (strain ATCC 10895 / CBS 109.51 / FGSC 9923 / NRRL Y-1056)</name>
    <name type="common">Yeast</name>
    <name type="synonym">Ashbya gossypii</name>
    <dbReference type="NCBI Taxonomy" id="284811"/>
    <lineage>
        <taxon>Eukaryota</taxon>
        <taxon>Fungi</taxon>
        <taxon>Dikarya</taxon>
        <taxon>Ascomycota</taxon>
        <taxon>Saccharomycotina</taxon>
        <taxon>Saccharomycetes</taxon>
        <taxon>Saccharomycetales</taxon>
        <taxon>Saccharomycetaceae</taxon>
        <taxon>Eremothecium</taxon>
    </lineage>
</organism>
<evidence type="ECO:0000256" key="9">
    <source>
        <dbReference type="SAM" id="Phobius"/>
    </source>
</evidence>
<dbReference type="GeneID" id="4621486"/>
<dbReference type="AlphaFoldDB" id="Q755V5"/>
<keyword evidence="6" id="KW-0256">Endoplasmic reticulum</keyword>
<name>Q755V5_EREGS</name>
<dbReference type="GO" id="GO:0004579">
    <property type="term" value="F:dolichyl-diphosphooligosaccharide-protein glycotransferase activity"/>
    <property type="evidence" value="ECO:0000318"/>
    <property type="project" value="GO_Central"/>
</dbReference>
<keyword evidence="7 9" id="KW-1133">Transmembrane helix</keyword>
<dbReference type="GO" id="GO:0008250">
    <property type="term" value="C:oligosaccharyltransferase complex"/>
    <property type="evidence" value="ECO:0000318"/>
    <property type="project" value="GO_Central"/>
</dbReference>
<dbReference type="KEGG" id="ago:AGOS_AER413C"/>
<dbReference type="RefSeq" id="NP_985268.2">
    <property type="nucleotide sequence ID" value="NM_210622.2"/>
</dbReference>
<dbReference type="InterPro" id="IPR021149">
    <property type="entry name" value="OligosaccharylTrfase_OST3/OST6"/>
</dbReference>
<dbReference type="InterPro" id="IPR036249">
    <property type="entry name" value="Thioredoxin-like_sf"/>
</dbReference>
<comment type="similarity">
    <text evidence="3">Belongs to the OST3/OST6 family.</text>
</comment>
<evidence type="ECO:0000256" key="6">
    <source>
        <dbReference type="ARBA" id="ARBA00022824"/>
    </source>
</evidence>
<dbReference type="FunCoup" id="Q755V5">
    <property type="interactions" value="293"/>
</dbReference>
<dbReference type="Gene3D" id="3.40.30.10">
    <property type="entry name" value="Glutaredoxin"/>
    <property type="match status" value="1"/>
</dbReference>
<dbReference type="InParanoid" id="Q755V5"/>
<keyword evidence="5 10" id="KW-0732">Signal</keyword>
<evidence type="ECO:0000256" key="4">
    <source>
        <dbReference type="ARBA" id="ARBA00022692"/>
    </source>
</evidence>
<dbReference type="EMBL" id="AE016818">
    <property type="protein sequence ID" value="AAS53092.2"/>
    <property type="molecule type" value="Genomic_DNA"/>
</dbReference>
<reference evidence="11 12" key="1">
    <citation type="journal article" date="2004" name="Science">
        <title>The Ashbya gossypii genome as a tool for mapping the ancient Saccharomyces cerevisiae genome.</title>
        <authorList>
            <person name="Dietrich F.S."/>
            <person name="Voegeli S."/>
            <person name="Brachat S."/>
            <person name="Lerch A."/>
            <person name="Gates K."/>
            <person name="Steiner S."/>
            <person name="Mohr C."/>
            <person name="Pohlmann R."/>
            <person name="Luedi P."/>
            <person name="Choi S."/>
            <person name="Wing R.A."/>
            <person name="Flavier A."/>
            <person name="Gaffney T.D."/>
            <person name="Philippsen P."/>
        </authorList>
    </citation>
    <scope>NUCLEOTIDE SEQUENCE [LARGE SCALE GENOMIC DNA]</scope>
    <source>
        <strain evidence="12">ATCC 10895 / CBS 109.51 / FGSC 9923 / NRRL Y-1056</strain>
    </source>
</reference>
<dbReference type="SUPFAM" id="SSF52833">
    <property type="entry name" value="Thioredoxin-like"/>
    <property type="match status" value="1"/>
</dbReference>
<feature type="transmembrane region" description="Helical" evidence="9">
    <location>
        <begin position="181"/>
        <end position="202"/>
    </location>
</feature>
<feature type="chain" id="PRO_5004286638" evidence="10">
    <location>
        <begin position="22"/>
        <end position="345"/>
    </location>
</feature>
<evidence type="ECO:0000256" key="1">
    <source>
        <dbReference type="ARBA" id="ARBA00002791"/>
    </source>
</evidence>
<keyword evidence="8 9" id="KW-0472">Membrane</keyword>
<evidence type="ECO:0000256" key="3">
    <source>
        <dbReference type="ARBA" id="ARBA00009561"/>
    </source>
</evidence>
<feature type="signal peptide" evidence="10">
    <location>
        <begin position="1"/>
        <end position="21"/>
    </location>
</feature>
<feature type="transmembrane region" description="Helical" evidence="9">
    <location>
        <begin position="268"/>
        <end position="286"/>
    </location>
</feature>
<reference evidence="12" key="2">
    <citation type="journal article" date="2013" name="G3 (Bethesda)">
        <title>Genomes of Ashbya fungi isolated from insects reveal four mating-type loci, numerous translocations, lack of transposons, and distinct gene duplications.</title>
        <authorList>
            <person name="Dietrich F.S."/>
            <person name="Voegeli S."/>
            <person name="Kuo S."/>
            <person name="Philippsen P."/>
        </authorList>
    </citation>
    <scope>GENOME REANNOTATION</scope>
    <source>
        <strain evidence="12">ATCC 10895 / CBS 109.51 / FGSC 9923 / NRRL Y-1056</strain>
    </source>
</reference>
<dbReference type="STRING" id="284811.Q755V5"/>
<evidence type="ECO:0000313" key="12">
    <source>
        <dbReference type="Proteomes" id="UP000000591"/>
    </source>
</evidence>
<dbReference type="OrthoDB" id="67566at2759"/>
<proteinExistence type="inferred from homology"/>
<dbReference type="HOGENOM" id="CLU_052855_1_0_1"/>
<dbReference type="PANTHER" id="PTHR12692">
    <property type="entry name" value="DOLICHYL-DIPHOSPHOOLIGOSACCHARIDE--PROTEIN GLYCOSYLTRANSFERASE-RELATED"/>
    <property type="match status" value="1"/>
</dbReference>
<keyword evidence="4 9" id="KW-0812">Transmembrane</keyword>
<gene>
    <name evidence="11" type="ORF">AGOS_AER413C</name>
</gene>
<dbReference type="GO" id="GO:0018279">
    <property type="term" value="P:protein N-linked glycosylation via asparagine"/>
    <property type="evidence" value="ECO:0000318"/>
    <property type="project" value="GO_Central"/>
</dbReference>
<evidence type="ECO:0000313" key="11">
    <source>
        <dbReference type="EMBL" id="AAS53092.2"/>
    </source>
</evidence>
<dbReference type="eggNOG" id="KOG2603">
    <property type="taxonomic scope" value="Eukaryota"/>
</dbReference>
<feature type="transmembrane region" description="Helical" evidence="9">
    <location>
        <begin position="307"/>
        <end position="328"/>
    </location>
</feature>
<sequence>MKLGTWLAASVVAWVVGFGSALSTEKLAKQAAKDGGIIRLTNVNFKRILSGPRDAFIVVLMTATNPQIGCQLCTELGPEYDTLAQAWMETHSGGVSAAEPHQGLFFAKLDFAVPQSKEVFSHYQINNVPRLLLFRPGGDLDSYEPLGIPSHTGGARVRAIIDTLKSYTGIEDFEYHEPVNWGQYAAILMMAVPVVIMLRNYWSVVVSIALFRPLWGFSCVSIVIALVSGAMFNKIKDTPYVGSSGDGNYVQYFAIRQQQVQFGVETQIISVIYGTLSAGVVLLAIGTKSIRAYYIKYNYSMHAVVHLLLSLAAILLIYISFAALLAVFKLKNFEYPFRLFKSPFR</sequence>